<evidence type="ECO:0000256" key="1">
    <source>
        <dbReference type="SAM" id="MobiDB-lite"/>
    </source>
</evidence>
<feature type="compositionally biased region" description="Basic and acidic residues" evidence="1">
    <location>
        <begin position="55"/>
        <end position="91"/>
    </location>
</feature>
<keyword evidence="3" id="KW-1185">Reference proteome</keyword>
<reference evidence="2" key="1">
    <citation type="submission" date="2022-07" db="EMBL/GenBank/DDBJ databases">
        <title>Phylogenomic reconstructions and comparative analyses of Kickxellomycotina fungi.</title>
        <authorList>
            <person name="Reynolds N.K."/>
            <person name="Stajich J.E."/>
            <person name="Barry K."/>
            <person name="Grigoriev I.V."/>
            <person name="Crous P."/>
            <person name="Smith M.E."/>
        </authorList>
    </citation>
    <scope>NUCLEOTIDE SEQUENCE</scope>
    <source>
        <strain evidence="2">RSA 567</strain>
    </source>
</reference>
<feature type="compositionally biased region" description="Low complexity" evidence="1">
    <location>
        <begin position="43"/>
        <end position="54"/>
    </location>
</feature>
<evidence type="ECO:0000313" key="2">
    <source>
        <dbReference type="EMBL" id="KAJ1967058.1"/>
    </source>
</evidence>
<feature type="region of interest" description="Disordered" evidence="1">
    <location>
        <begin position="1"/>
        <end position="101"/>
    </location>
</feature>
<name>A0A9W8AWG7_9FUNG</name>
<protein>
    <submittedName>
        <fullName evidence="2">Uncharacterized protein</fullName>
    </submittedName>
</protein>
<sequence>SPLPKPSTKGRAVTDIDSVGPEDPELEDAMARYVDGLPKDGAKNSTSSSRNSTKLGKDDMEDTKTSSKRNKTESTNKTKDSEDSSETKANDKSGTQTLLPSMLYAVVATGITYTLMGSL</sequence>
<accession>A0A9W8AWG7</accession>
<feature type="non-terminal residue" evidence="2">
    <location>
        <position position="1"/>
    </location>
</feature>
<gene>
    <name evidence="2" type="ORF">H4R34_006434</name>
</gene>
<organism evidence="2 3">
    <name type="scientific">Dimargaris verticillata</name>
    <dbReference type="NCBI Taxonomy" id="2761393"/>
    <lineage>
        <taxon>Eukaryota</taxon>
        <taxon>Fungi</taxon>
        <taxon>Fungi incertae sedis</taxon>
        <taxon>Zoopagomycota</taxon>
        <taxon>Kickxellomycotina</taxon>
        <taxon>Dimargaritomycetes</taxon>
        <taxon>Dimargaritales</taxon>
        <taxon>Dimargaritaceae</taxon>
        <taxon>Dimargaris</taxon>
    </lineage>
</organism>
<dbReference type="EMBL" id="JANBQB010002434">
    <property type="protein sequence ID" value="KAJ1967058.1"/>
    <property type="molecule type" value="Genomic_DNA"/>
</dbReference>
<proteinExistence type="predicted"/>
<evidence type="ECO:0000313" key="3">
    <source>
        <dbReference type="Proteomes" id="UP001151582"/>
    </source>
</evidence>
<comment type="caution">
    <text evidence="2">The sequence shown here is derived from an EMBL/GenBank/DDBJ whole genome shotgun (WGS) entry which is preliminary data.</text>
</comment>
<dbReference type="AlphaFoldDB" id="A0A9W8AWG7"/>
<dbReference type="Proteomes" id="UP001151582">
    <property type="component" value="Unassembled WGS sequence"/>
</dbReference>